<reference evidence="3" key="2">
    <citation type="submission" date="2020-09" db="EMBL/GenBank/DDBJ databases">
        <authorList>
            <person name="Sun Q."/>
            <person name="Ohkuma M."/>
        </authorList>
    </citation>
    <scope>NUCLEOTIDE SEQUENCE</scope>
    <source>
        <strain evidence="3">JCM 3276</strain>
    </source>
</reference>
<evidence type="ECO:0000256" key="2">
    <source>
        <dbReference type="SAM" id="Phobius"/>
    </source>
</evidence>
<evidence type="ECO:0000256" key="1">
    <source>
        <dbReference type="SAM" id="MobiDB-lite"/>
    </source>
</evidence>
<feature type="compositionally biased region" description="Pro residues" evidence="1">
    <location>
        <begin position="9"/>
        <end position="21"/>
    </location>
</feature>
<keyword evidence="2" id="KW-0812">Transmembrane</keyword>
<name>A0A918G7B6_9PSEU</name>
<feature type="transmembrane region" description="Helical" evidence="2">
    <location>
        <begin position="38"/>
        <end position="58"/>
    </location>
</feature>
<reference evidence="3" key="1">
    <citation type="journal article" date="2014" name="Int. J. Syst. Evol. Microbiol.">
        <title>Complete genome sequence of Corynebacterium casei LMG S-19264T (=DSM 44701T), isolated from a smear-ripened cheese.</title>
        <authorList>
            <consortium name="US DOE Joint Genome Institute (JGI-PGF)"/>
            <person name="Walter F."/>
            <person name="Albersmeier A."/>
            <person name="Kalinowski J."/>
            <person name="Ruckert C."/>
        </authorList>
    </citation>
    <scope>NUCLEOTIDE SEQUENCE</scope>
    <source>
        <strain evidence="3">JCM 3276</strain>
    </source>
</reference>
<feature type="transmembrane region" description="Helical" evidence="2">
    <location>
        <begin position="113"/>
        <end position="133"/>
    </location>
</feature>
<gene>
    <name evidence="3" type="ORF">GCM10010171_13820</name>
</gene>
<feature type="transmembrane region" description="Helical" evidence="2">
    <location>
        <begin position="85"/>
        <end position="106"/>
    </location>
</feature>
<evidence type="ECO:0000313" key="3">
    <source>
        <dbReference type="EMBL" id="GGS22227.1"/>
    </source>
</evidence>
<evidence type="ECO:0000313" key="4">
    <source>
        <dbReference type="Proteomes" id="UP000660680"/>
    </source>
</evidence>
<feature type="transmembrane region" description="Helical" evidence="2">
    <location>
        <begin position="139"/>
        <end position="158"/>
    </location>
</feature>
<accession>A0A918G7B6</accession>
<comment type="caution">
    <text evidence="3">The sequence shown here is derived from an EMBL/GenBank/DDBJ whole genome shotgun (WGS) entry which is preliminary data.</text>
</comment>
<keyword evidence="2" id="KW-1133">Transmembrane helix</keyword>
<sequence>MTTSGPDNPYEPMPPAPPVHPEPASAGKDRPKMVSIAFWLWIAVSVLLLISLIGALSIDRGAVEDALREANTGIGDDQLGQAADVFLAVAIALPAIFLVAFLGCAFPMRAGRNWARIVLTVFGGLLILLTLLGTASANAGVTFVIIAFVAAAIVTMYLRDSNDYFKGQRRTY</sequence>
<keyword evidence="4" id="KW-1185">Reference proteome</keyword>
<organism evidence="3 4">
    <name type="scientific">Actinokineospora fastidiosa</name>
    <dbReference type="NCBI Taxonomy" id="1816"/>
    <lineage>
        <taxon>Bacteria</taxon>
        <taxon>Bacillati</taxon>
        <taxon>Actinomycetota</taxon>
        <taxon>Actinomycetes</taxon>
        <taxon>Pseudonocardiales</taxon>
        <taxon>Pseudonocardiaceae</taxon>
        <taxon>Actinokineospora</taxon>
    </lineage>
</organism>
<protein>
    <submittedName>
        <fullName evidence="3">Uncharacterized protein</fullName>
    </submittedName>
</protein>
<proteinExistence type="predicted"/>
<dbReference type="AlphaFoldDB" id="A0A918G7B6"/>
<dbReference type="Proteomes" id="UP000660680">
    <property type="component" value="Unassembled WGS sequence"/>
</dbReference>
<dbReference type="EMBL" id="BMRB01000001">
    <property type="protein sequence ID" value="GGS22227.1"/>
    <property type="molecule type" value="Genomic_DNA"/>
</dbReference>
<dbReference type="RefSeq" id="WP_189209388.1">
    <property type="nucleotide sequence ID" value="NZ_BMRB01000001.1"/>
</dbReference>
<keyword evidence="2" id="KW-0472">Membrane</keyword>
<feature type="region of interest" description="Disordered" evidence="1">
    <location>
        <begin position="1"/>
        <end position="26"/>
    </location>
</feature>